<dbReference type="InterPro" id="IPR036046">
    <property type="entry name" value="Acylphosphatase-like_dom_sf"/>
</dbReference>
<evidence type="ECO:0000313" key="7">
    <source>
        <dbReference type="EMBL" id="WWD79646.1"/>
    </source>
</evidence>
<dbReference type="GO" id="GO:0009432">
    <property type="term" value="P:SOS response"/>
    <property type="evidence" value="ECO:0007669"/>
    <property type="project" value="TreeGrafter"/>
</dbReference>
<dbReference type="PANTHER" id="PTHR21621:SF0">
    <property type="entry name" value="BETA-CITRYLGLUTAMATE SYNTHASE B-RELATED"/>
    <property type="match status" value="1"/>
</dbReference>
<dbReference type="GO" id="GO:0046872">
    <property type="term" value="F:metal ion binding"/>
    <property type="evidence" value="ECO:0007669"/>
    <property type="project" value="InterPro"/>
</dbReference>
<feature type="active site" evidence="3">
    <location>
        <position position="402"/>
    </location>
</feature>
<dbReference type="KEGG" id="ahal:FTX54_014780"/>
<dbReference type="RefSeq" id="WP_147803694.1">
    <property type="nucleotide sequence ID" value="NZ_CP144914.1"/>
</dbReference>
<feature type="active site" evidence="3">
    <location>
        <position position="420"/>
    </location>
</feature>
<dbReference type="AlphaFoldDB" id="A0A5C7FDZ6"/>
<dbReference type="GO" id="GO:0005524">
    <property type="term" value="F:ATP binding"/>
    <property type="evidence" value="ECO:0007669"/>
    <property type="project" value="UniProtKB-UniRule"/>
</dbReference>
<keyword evidence="2" id="KW-0547">Nucleotide-binding</keyword>
<evidence type="ECO:0000259" key="6">
    <source>
        <dbReference type="PROSITE" id="PS51160"/>
    </source>
</evidence>
<feature type="domain" description="ATP-grasp" evidence="5">
    <location>
        <begin position="92"/>
        <end position="345"/>
    </location>
</feature>
<evidence type="ECO:0000256" key="4">
    <source>
        <dbReference type="RuleBase" id="RU004168"/>
    </source>
</evidence>
<dbReference type="Gene3D" id="3.30.70.100">
    <property type="match status" value="1"/>
</dbReference>
<keyword evidence="3 7" id="KW-0378">Hydrolase</keyword>
<dbReference type="Pfam" id="PF00708">
    <property type="entry name" value="Acylphosphatase"/>
    <property type="match status" value="1"/>
</dbReference>
<accession>A0A5C7FDZ6</accession>
<dbReference type="InterPro" id="IPR001792">
    <property type="entry name" value="Acylphosphatase-like_dom"/>
</dbReference>
<keyword evidence="2" id="KW-0067">ATP-binding</keyword>
<dbReference type="Gene3D" id="3.30.470.20">
    <property type="entry name" value="ATP-grasp fold, B domain"/>
    <property type="match status" value="2"/>
</dbReference>
<feature type="domain" description="Acylphosphatase-like" evidence="6">
    <location>
        <begin position="387"/>
        <end position="474"/>
    </location>
</feature>
<gene>
    <name evidence="7" type="ORF">FTX54_014780</name>
</gene>
<dbReference type="EMBL" id="CP144914">
    <property type="protein sequence ID" value="WWD79646.1"/>
    <property type="molecule type" value="Genomic_DNA"/>
</dbReference>
<dbReference type="SUPFAM" id="SSF54975">
    <property type="entry name" value="Acylphosphatase/BLUF domain-like"/>
    <property type="match status" value="1"/>
</dbReference>
<reference evidence="7 8" key="1">
    <citation type="submission" date="2024-01" db="EMBL/GenBank/DDBJ databases">
        <title>Complete Genome Sequence of Alkalicoccus halolimnae BZ-SZ-XJ29T, a Moderately Halophilic Bacterium Isolated from a Salt Lake.</title>
        <authorList>
            <person name="Zhao B."/>
        </authorList>
    </citation>
    <scope>NUCLEOTIDE SEQUENCE [LARGE SCALE GENOMIC DNA]</scope>
    <source>
        <strain evidence="7 8">BZ-SZ-XJ29</strain>
    </source>
</reference>
<keyword evidence="8" id="KW-1185">Reference proteome</keyword>
<evidence type="ECO:0000259" key="5">
    <source>
        <dbReference type="PROSITE" id="PS50975"/>
    </source>
</evidence>
<dbReference type="Proteomes" id="UP000321816">
    <property type="component" value="Chromosome"/>
</dbReference>
<organism evidence="7 8">
    <name type="scientific">Alkalicoccus halolimnae</name>
    <dbReference type="NCBI Taxonomy" id="1667239"/>
    <lineage>
        <taxon>Bacteria</taxon>
        <taxon>Bacillati</taxon>
        <taxon>Bacillota</taxon>
        <taxon>Bacilli</taxon>
        <taxon>Bacillales</taxon>
        <taxon>Bacillaceae</taxon>
        <taxon>Alkalicoccus</taxon>
    </lineage>
</organism>
<dbReference type="SUPFAM" id="SSF56059">
    <property type="entry name" value="Glutathione synthetase ATP-binding domain-like"/>
    <property type="match status" value="1"/>
</dbReference>
<dbReference type="Pfam" id="PF02786">
    <property type="entry name" value="CPSase_L_D2"/>
    <property type="match status" value="1"/>
</dbReference>
<evidence type="ECO:0000256" key="1">
    <source>
        <dbReference type="ARBA" id="ARBA00015991"/>
    </source>
</evidence>
<dbReference type="InterPro" id="IPR005479">
    <property type="entry name" value="CPAse_ATP-bd"/>
</dbReference>
<evidence type="ECO:0000256" key="3">
    <source>
        <dbReference type="PROSITE-ProRule" id="PRU00520"/>
    </source>
</evidence>
<comment type="catalytic activity">
    <reaction evidence="3">
        <text>an acyl phosphate + H2O = a carboxylate + phosphate + H(+)</text>
        <dbReference type="Rhea" id="RHEA:14965"/>
        <dbReference type="ChEBI" id="CHEBI:15377"/>
        <dbReference type="ChEBI" id="CHEBI:15378"/>
        <dbReference type="ChEBI" id="CHEBI:29067"/>
        <dbReference type="ChEBI" id="CHEBI:43474"/>
        <dbReference type="ChEBI" id="CHEBI:59918"/>
        <dbReference type="EC" id="3.6.1.7"/>
    </reaction>
</comment>
<proteinExistence type="inferred from homology"/>
<dbReference type="EC" id="3.6.1.7" evidence="3"/>
<dbReference type="GO" id="GO:0018169">
    <property type="term" value="F:ribosomal S6-glutamic acid ligase activity"/>
    <property type="evidence" value="ECO:0007669"/>
    <property type="project" value="TreeGrafter"/>
</dbReference>
<dbReference type="InterPro" id="IPR011761">
    <property type="entry name" value="ATP-grasp"/>
</dbReference>
<dbReference type="PROSITE" id="PS50975">
    <property type="entry name" value="ATP_GRASP"/>
    <property type="match status" value="1"/>
</dbReference>
<dbReference type="OrthoDB" id="9803907at2"/>
<protein>
    <recommendedName>
        <fullName evidence="1 3">acylphosphatase</fullName>
        <ecNumber evidence="3">3.6.1.7</ecNumber>
    </recommendedName>
</protein>
<dbReference type="Pfam" id="PF02655">
    <property type="entry name" value="ATP-grasp_3"/>
    <property type="match status" value="1"/>
</dbReference>
<name>A0A5C7FDZ6_9BACI</name>
<dbReference type="GO" id="GO:0003998">
    <property type="term" value="F:acylphosphatase activity"/>
    <property type="evidence" value="ECO:0007669"/>
    <property type="project" value="UniProtKB-EC"/>
</dbReference>
<dbReference type="InterPro" id="IPR003806">
    <property type="entry name" value="ATP-grasp_PylC-type"/>
</dbReference>
<evidence type="ECO:0000256" key="2">
    <source>
        <dbReference type="PROSITE-ProRule" id="PRU00409"/>
    </source>
</evidence>
<dbReference type="GO" id="GO:0005737">
    <property type="term" value="C:cytoplasm"/>
    <property type="evidence" value="ECO:0007669"/>
    <property type="project" value="TreeGrafter"/>
</dbReference>
<dbReference type="PROSITE" id="PS51160">
    <property type="entry name" value="ACYLPHOSPHATASE_3"/>
    <property type="match status" value="1"/>
</dbReference>
<dbReference type="PANTHER" id="PTHR21621">
    <property type="entry name" value="RIBOSOMAL PROTEIN S6 MODIFICATION PROTEIN"/>
    <property type="match status" value="1"/>
</dbReference>
<sequence>MIQQTTYQWLPHLEGAVPKAGQGKRISTYTVALEGWRRGLRLRFYSEFDEEMKLKVRYSLKYKDEEHHFALSKGDLVTDEAFDICDDKDLTKKYLAKANVPTPQGRKFPAESSNEEILAYGNELGYPLVLKPVSANGGKGVFANVREEEVLKGAIEYVRDELGYKEVIIETHIPGEKEFRVIVLGEVVLGAMHRIPANVVGDGKRTIRKLILDKNKFRQQNPHLTSRMIRIDKEVLYMIEQAGYELDSVLEEGKRIYLRVQSNLSNGGDSVDVTEELSPALERIAIEATKAIPGLVQSGVDIIVDDETGEGQVIEVNSRPGLGGHLFPMIGTPRDFAKSFIDYYFPETADFPRSNLYFDFDNVIAPIKSRSATMVEVPKPPEGELYGKCYTLRGKVQGVGYRAWIKREALLRELHGYARNEADGSVTVVVCHPNKKKVNNFKKVVIEGPAKAEVEEILEEEWTKPVRVGFVTKQAKKKYSKGDHRGLSKNEYKRIARKYDQLVHSTTWKMTLPVRKTLDWIKIILRKGKK</sequence>
<comment type="similarity">
    <text evidence="4">Belongs to the acylphosphatase family.</text>
</comment>
<evidence type="ECO:0000313" key="8">
    <source>
        <dbReference type="Proteomes" id="UP000321816"/>
    </source>
</evidence>